<organism evidence="5 6">
    <name type="scientific">Chryseobacterium kimseyorum</name>
    <dbReference type="NCBI Taxonomy" id="2984028"/>
    <lineage>
        <taxon>Bacteria</taxon>
        <taxon>Pseudomonadati</taxon>
        <taxon>Bacteroidota</taxon>
        <taxon>Flavobacteriia</taxon>
        <taxon>Flavobacteriales</taxon>
        <taxon>Weeksellaceae</taxon>
        <taxon>Chryseobacterium group</taxon>
        <taxon>Chryseobacterium</taxon>
    </lineage>
</organism>
<evidence type="ECO:0000313" key="5">
    <source>
        <dbReference type="EMBL" id="MCW3170751.1"/>
    </source>
</evidence>
<evidence type="ECO:0000259" key="4">
    <source>
        <dbReference type="PROSITE" id="PS51118"/>
    </source>
</evidence>
<dbReference type="Proteomes" id="UP001163731">
    <property type="component" value="Unassembled WGS sequence"/>
</dbReference>
<gene>
    <name evidence="5" type="ORF">OMO38_19650</name>
</gene>
<accession>A0ABT3I3V2</accession>
<dbReference type="SUPFAM" id="SSF46785">
    <property type="entry name" value="Winged helix' DNA-binding domain"/>
    <property type="match status" value="1"/>
</dbReference>
<dbReference type="RefSeq" id="WP_264751881.1">
    <property type="nucleotide sequence ID" value="NZ_JAPDHW010000027.1"/>
</dbReference>
<evidence type="ECO:0000256" key="1">
    <source>
        <dbReference type="ARBA" id="ARBA00023015"/>
    </source>
</evidence>
<feature type="domain" description="HTH hxlR-type" evidence="4">
    <location>
        <begin position="10"/>
        <end position="117"/>
    </location>
</feature>
<protein>
    <submittedName>
        <fullName evidence="5">Helix-turn-helix transcriptional regulator</fullName>
    </submittedName>
</protein>
<name>A0ABT3I3V2_9FLAO</name>
<comment type="caution">
    <text evidence="5">The sequence shown here is derived from an EMBL/GenBank/DDBJ whole genome shotgun (WGS) entry which is preliminary data.</text>
</comment>
<reference evidence="5" key="1">
    <citation type="submission" date="2022-10" db="EMBL/GenBank/DDBJ databases">
        <title>Chryseobacterium babae sp. nov. isolated from the gut of the beetle Oryctes rhinoceros, and Chryseobacterium kimseyorum sp. nov., isolated from a stick insect rearing cage.</title>
        <authorList>
            <person name="Shelomi M."/>
            <person name="Han C.-J."/>
            <person name="Chen W.-M."/>
            <person name="Chen H.-K."/>
            <person name="Liaw S.-J."/>
            <person name="Muhle E."/>
            <person name="Clermont D."/>
        </authorList>
    </citation>
    <scope>NUCLEOTIDE SEQUENCE</scope>
    <source>
        <strain evidence="5">09-1422</strain>
    </source>
</reference>
<keyword evidence="2" id="KW-0238">DNA-binding</keyword>
<evidence type="ECO:0000256" key="3">
    <source>
        <dbReference type="ARBA" id="ARBA00023163"/>
    </source>
</evidence>
<evidence type="ECO:0000256" key="2">
    <source>
        <dbReference type="ARBA" id="ARBA00023125"/>
    </source>
</evidence>
<dbReference type="PANTHER" id="PTHR33204:SF29">
    <property type="entry name" value="TRANSCRIPTIONAL REGULATOR"/>
    <property type="match status" value="1"/>
</dbReference>
<dbReference type="InterPro" id="IPR002577">
    <property type="entry name" value="HTH_HxlR"/>
</dbReference>
<dbReference type="PROSITE" id="PS51118">
    <property type="entry name" value="HTH_HXLR"/>
    <property type="match status" value="1"/>
</dbReference>
<keyword evidence="1" id="KW-0805">Transcription regulation</keyword>
<keyword evidence="6" id="KW-1185">Reference proteome</keyword>
<evidence type="ECO:0000313" key="6">
    <source>
        <dbReference type="Proteomes" id="UP001163731"/>
    </source>
</evidence>
<dbReference type="InterPro" id="IPR036390">
    <property type="entry name" value="WH_DNA-bd_sf"/>
</dbReference>
<proteinExistence type="predicted"/>
<dbReference type="PANTHER" id="PTHR33204">
    <property type="entry name" value="TRANSCRIPTIONAL REGULATOR, MARR FAMILY"/>
    <property type="match status" value="1"/>
</dbReference>
<keyword evidence="3" id="KW-0804">Transcription</keyword>
<dbReference type="Pfam" id="PF01638">
    <property type="entry name" value="HxlR"/>
    <property type="match status" value="1"/>
</dbReference>
<dbReference type="EMBL" id="JAPDHW010000027">
    <property type="protein sequence ID" value="MCW3170751.1"/>
    <property type="molecule type" value="Genomic_DNA"/>
</dbReference>
<dbReference type="InterPro" id="IPR036388">
    <property type="entry name" value="WH-like_DNA-bd_sf"/>
</dbReference>
<sequence length="117" mass="14088">MKQESTSHICTVKDQIDIKYVEDTLYVLHGKWRLSIIISLYNGNRRYREIARSIPKITFTMLSKELKFMELNNLVKRLEDPDFPKTVEYELTEYSESLYPIIEKLLEWGKFHRKEIT</sequence>
<dbReference type="Gene3D" id="1.10.10.10">
    <property type="entry name" value="Winged helix-like DNA-binding domain superfamily/Winged helix DNA-binding domain"/>
    <property type="match status" value="1"/>
</dbReference>